<dbReference type="Gene3D" id="3.30.70.1560">
    <property type="entry name" value="Alpha-L RNA-binding motif"/>
    <property type="match status" value="1"/>
</dbReference>
<gene>
    <name evidence="4" type="ORF">METZ01_LOCUS195356</name>
</gene>
<dbReference type="InterPro" id="IPR020103">
    <property type="entry name" value="PsdUridine_synth_cat_dom_sf"/>
</dbReference>
<dbReference type="InterPro" id="IPR018496">
    <property type="entry name" value="PsdUridine_synth_RsuA/RluB_CS"/>
</dbReference>
<dbReference type="Gene3D" id="3.30.70.580">
    <property type="entry name" value="Pseudouridine synthase I, catalytic domain, N-terminal subdomain"/>
    <property type="match status" value="1"/>
</dbReference>
<evidence type="ECO:0000256" key="1">
    <source>
        <dbReference type="ARBA" id="ARBA00008348"/>
    </source>
</evidence>
<accession>A0A382DWN7</accession>
<evidence type="ECO:0000259" key="3">
    <source>
        <dbReference type="SMART" id="SM00363"/>
    </source>
</evidence>
<dbReference type="Pfam" id="PF01479">
    <property type="entry name" value="S4"/>
    <property type="match status" value="1"/>
</dbReference>
<dbReference type="NCBIfam" id="TIGR00093">
    <property type="entry name" value="pseudouridine synthase"/>
    <property type="match status" value="1"/>
</dbReference>
<dbReference type="InterPro" id="IPR050343">
    <property type="entry name" value="RsuA_PseudoU_synthase"/>
</dbReference>
<dbReference type="GO" id="GO:0006364">
    <property type="term" value="P:rRNA processing"/>
    <property type="evidence" value="ECO:0007669"/>
    <property type="project" value="UniProtKB-ARBA"/>
</dbReference>
<dbReference type="FunFam" id="3.10.290.10:FF:000003">
    <property type="entry name" value="Pseudouridine synthase"/>
    <property type="match status" value="1"/>
</dbReference>
<dbReference type="InterPro" id="IPR020094">
    <property type="entry name" value="TruA/RsuA/RluB/E/F_N"/>
</dbReference>
<dbReference type="InterPro" id="IPR000748">
    <property type="entry name" value="PsdUridine_synth_RsuA/RluB/E/F"/>
</dbReference>
<dbReference type="InterPro" id="IPR006145">
    <property type="entry name" value="PsdUridine_synth_RsuA/RluA"/>
</dbReference>
<dbReference type="GO" id="GO:0001522">
    <property type="term" value="P:pseudouridine synthesis"/>
    <property type="evidence" value="ECO:0007669"/>
    <property type="project" value="InterPro"/>
</dbReference>
<feature type="domain" description="RNA-binding S4" evidence="3">
    <location>
        <begin position="6"/>
        <end position="66"/>
    </location>
</feature>
<name>A0A382DWN7_9ZZZZ</name>
<dbReference type="GO" id="GO:0009982">
    <property type="term" value="F:pseudouridine synthase activity"/>
    <property type="evidence" value="ECO:0007669"/>
    <property type="project" value="InterPro"/>
</dbReference>
<dbReference type="SUPFAM" id="SSF55120">
    <property type="entry name" value="Pseudouridine synthase"/>
    <property type="match status" value="1"/>
</dbReference>
<protein>
    <recommendedName>
        <fullName evidence="3">RNA-binding S4 domain-containing protein</fullName>
    </recommendedName>
</protein>
<dbReference type="InterPro" id="IPR042092">
    <property type="entry name" value="PsdUridine_s_RsuA/RluB/E/F_cat"/>
</dbReference>
<evidence type="ECO:0000256" key="2">
    <source>
        <dbReference type="ARBA" id="ARBA00023235"/>
    </source>
</evidence>
<dbReference type="AlphaFoldDB" id="A0A382DWN7"/>
<dbReference type="EMBL" id="UINC01041353">
    <property type="protein sequence ID" value="SVB42502.1"/>
    <property type="molecule type" value="Genomic_DNA"/>
</dbReference>
<dbReference type="PANTHER" id="PTHR47683">
    <property type="entry name" value="PSEUDOURIDINE SYNTHASE FAMILY PROTEIN-RELATED"/>
    <property type="match status" value="1"/>
</dbReference>
<dbReference type="GO" id="GO:0003723">
    <property type="term" value="F:RNA binding"/>
    <property type="evidence" value="ECO:0007669"/>
    <property type="project" value="InterPro"/>
</dbReference>
<dbReference type="SMART" id="SM00363">
    <property type="entry name" value="S4"/>
    <property type="match status" value="1"/>
</dbReference>
<proteinExistence type="inferred from homology"/>
<dbReference type="FunFam" id="3.30.70.1560:FF:000002">
    <property type="entry name" value="Pseudouridine synthase"/>
    <property type="match status" value="1"/>
</dbReference>
<comment type="similarity">
    <text evidence="1">Belongs to the pseudouridine synthase RsuA family.</text>
</comment>
<reference evidence="4" key="1">
    <citation type="submission" date="2018-05" db="EMBL/GenBank/DDBJ databases">
        <authorList>
            <person name="Lanie J.A."/>
            <person name="Ng W.-L."/>
            <person name="Kazmierczak K.M."/>
            <person name="Andrzejewski T.M."/>
            <person name="Davidsen T.M."/>
            <person name="Wayne K.J."/>
            <person name="Tettelin H."/>
            <person name="Glass J.I."/>
            <person name="Rusch D."/>
            <person name="Podicherti R."/>
            <person name="Tsui H.-C.T."/>
            <person name="Winkler M.E."/>
        </authorList>
    </citation>
    <scope>NUCLEOTIDE SEQUENCE</scope>
</reference>
<dbReference type="InterPro" id="IPR036986">
    <property type="entry name" value="S4_RNA-bd_sf"/>
</dbReference>
<dbReference type="Gene3D" id="3.10.290.10">
    <property type="entry name" value="RNA-binding S4 domain"/>
    <property type="match status" value="1"/>
</dbReference>
<evidence type="ECO:0000313" key="4">
    <source>
        <dbReference type="EMBL" id="SVB42502.1"/>
    </source>
</evidence>
<dbReference type="PANTHER" id="PTHR47683:SF2">
    <property type="entry name" value="RNA-BINDING S4 DOMAIN-CONTAINING PROTEIN"/>
    <property type="match status" value="1"/>
</dbReference>
<dbReference type="PROSITE" id="PS01149">
    <property type="entry name" value="PSI_RSU"/>
    <property type="match status" value="1"/>
</dbReference>
<organism evidence="4">
    <name type="scientific">marine metagenome</name>
    <dbReference type="NCBI Taxonomy" id="408172"/>
    <lineage>
        <taxon>unclassified sequences</taxon>
        <taxon>metagenomes</taxon>
        <taxon>ecological metagenomes</taxon>
    </lineage>
</organism>
<dbReference type="Pfam" id="PF00849">
    <property type="entry name" value="PseudoU_synth_2"/>
    <property type="match status" value="1"/>
</dbReference>
<dbReference type="PROSITE" id="PS50889">
    <property type="entry name" value="S4"/>
    <property type="match status" value="1"/>
</dbReference>
<dbReference type="SUPFAM" id="SSF55174">
    <property type="entry name" value="Alpha-L RNA-binding motif"/>
    <property type="match status" value="1"/>
</dbReference>
<dbReference type="InterPro" id="IPR002942">
    <property type="entry name" value="S4_RNA-bd"/>
</dbReference>
<keyword evidence="2" id="KW-0413">Isomerase</keyword>
<dbReference type="CDD" id="cd00165">
    <property type="entry name" value="S4"/>
    <property type="match status" value="1"/>
</dbReference>
<sequence length="236" mass="27349">MESKGIRINKYLSEIGYCSRRQADKLIEQGRIMVNSKEAVMGYKVQKDDVIHVDGEKIKQKKSKRIFIALNKPKGVVCTTNAGVEENNIIDFIKFRERIFPIGRLDKTTTGLILLTNDGDTANKILKTAYNNEKEYLVRVNRPISEDVLKKMSEGVAIVGKKTRKCKVEKLKSTEFKIILTQGLNRQIRRMCEYFDFRVISLKRVRIMNIKLDVKEGKYRLLNDKEISELTNMLKK</sequence>